<feature type="compositionally biased region" description="Basic and acidic residues" evidence="1">
    <location>
        <begin position="104"/>
        <end position="135"/>
    </location>
</feature>
<dbReference type="AlphaFoldDB" id="A0A8I1IM34"/>
<evidence type="ECO:0000256" key="1">
    <source>
        <dbReference type="SAM" id="MobiDB-lite"/>
    </source>
</evidence>
<sequence>MKEAYYFSHDSNARHDPKITAMRGVYGSEGYGWYWILVEMMRESNGYKLDMRSKYAYYAFASQMQCDSEMAHKFIQDCITEFDLFAADATHFWSTSLLRRMQERERKSEKARKSAEARWGKKSAPDKESSESTEKDECELDANAYADESKNDALKESKVKESKRNKNDLKDMYSDEFESFWNEYPKKIGKKDCYKTWQKIIKAGERPETIIQCAINYRVQCLQLKTESQFIKHPKSFLNEDRYKDYLEGGSAVGYQQSQPFNGGQAASSKHDANGQAQAGQDSWSFTDSGSNQQNRIGAEGDSERSTGAGSKYDMFVRR</sequence>
<feature type="region of interest" description="Disordered" evidence="1">
    <location>
        <begin position="104"/>
        <end position="138"/>
    </location>
</feature>
<evidence type="ECO:0000313" key="3">
    <source>
        <dbReference type="EMBL" id="MBM0632011.1"/>
    </source>
</evidence>
<dbReference type="Pfam" id="PF14297">
    <property type="entry name" value="Lin1244_N"/>
    <property type="match status" value="1"/>
</dbReference>
<reference evidence="3" key="1">
    <citation type="submission" date="2020-12" db="EMBL/GenBank/DDBJ databases">
        <title>Paenibacillus polymyxa LMG 27872: a double-edged sword.</title>
        <authorList>
            <person name="Langendries S."/>
            <person name="Garcia Mendez S."/>
            <person name="Beirinckx S."/>
            <person name="Viaene T."/>
            <person name="Baeyen S."/>
            <person name="Goeminne G."/>
            <person name="Willems A."/>
            <person name="Debode J."/>
            <person name="Goormachtig S."/>
        </authorList>
    </citation>
    <scope>NUCLEOTIDE SEQUENCE</scope>
    <source>
        <strain evidence="3">LMG 27872</strain>
    </source>
</reference>
<feature type="domain" description="Lin1244/Lin1753-like N-terminal" evidence="2">
    <location>
        <begin position="6"/>
        <end position="96"/>
    </location>
</feature>
<accession>A0A8I1IM34</accession>
<dbReference type="RefSeq" id="WP_165144755.1">
    <property type="nucleotide sequence ID" value="NZ_JAEHFQ010000001.1"/>
</dbReference>
<feature type="compositionally biased region" description="Polar residues" evidence="1">
    <location>
        <begin position="254"/>
        <end position="268"/>
    </location>
</feature>
<dbReference type="EMBL" id="JAEHFQ010000001">
    <property type="protein sequence ID" value="MBM0632011.1"/>
    <property type="molecule type" value="Genomic_DNA"/>
</dbReference>
<organism evidence="3 4">
    <name type="scientific">Paenibacillus polymyxa</name>
    <name type="common">Bacillus polymyxa</name>
    <dbReference type="NCBI Taxonomy" id="1406"/>
    <lineage>
        <taxon>Bacteria</taxon>
        <taxon>Bacillati</taxon>
        <taxon>Bacillota</taxon>
        <taxon>Bacilli</taxon>
        <taxon>Bacillales</taxon>
        <taxon>Paenibacillaceae</taxon>
        <taxon>Paenibacillus</taxon>
    </lineage>
</organism>
<feature type="compositionally biased region" description="Polar residues" evidence="1">
    <location>
        <begin position="275"/>
        <end position="296"/>
    </location>
</feature>
<dbReference type="Proteomes" id="UP000650605">
    <property type="component" value="Unassembled WGS sequence"/>
</dbReference>
<evidence type="ECO:0000313" key="4">
    <source>
        <dbReference type="Proteomes" id="UP000650605"/>
    </source>
</evidence>
<proteinExistence type="predicted"/>
<gene>
    <name evidence="3" type="ORF">JDW19_02560</name>
</gene>
<comment type="caution">
    <text evidence="3">The sequence shown here is derived from an EMBL/GenBank/DDBJ whole genome shotgun (WGS) entry which is preliminary data.</text>
</comment>
<dbReference type="InterPro" id="IPR025400">
    <property type="entry name" value="Lin1244/Lin1753-like_N"/>
</dbReference>
<protein>
    <submittedName>
        <fullName evidence="3">DUF4373 domain-containing protein</fullName>
    </submittedName>
</protein>
<feature type="region of interest" description="Disordered" evidence="1">
    <location>
        <begin position="254"/>
        <end position="319"/>
    </location>
</feature>
<evidence type="ECO:0000259" key="2">
    <source>
        <dbReference type="Pfam" id="PF14297"/>
    </source>
</evidence>
<name>A0A8I1IM34_PAEPO</name>